<feature type="chain" id="PRO_5038444804" description="Alternate signal-mediated exported protein" evidence="2">
    <location>
        <begin position="23"/>
        <end position="233"/>
    </location>
</feature>
<evidence type="ECO:0000256" key="1">
    <source>
        <dbReference type="SAM" id="MobiDB-lite"/>
    </source>
</evidence>
<organism evidence="3 4">
    <name type="scientific">Williamsia marianensis</name>
    <dbReference type="NCBI Taxonomy" id="85044"/>
    <lineage>
        <taxon>Bacteria</taxon>
        <taxon>Bacillati</taxon>
        <taxon>Actinomycetota</taxon>
        <taxon>Actinomycetes</taxon>
        <taxon>Mycobacteriales</taxon>
        <taxon>Nocardiaceae</taxon>
        <taxon>Williamsia</taxon>
    </lineage>
</organism>
<comment type="caution">
    <text evidence="3">The sequence shown here is derived from an EMBL/GenBank/DDBJ whole genome shotgun (WGS) entry which is preliminary data.</text>
</comment>
<dbReference type="PROSITE" id="PS51257">
    <property type="entry name" value="PROKAR_LIPOPROTEIN"/>
    <property type="match status" value="1"/>
</dbReference>
<feature type="compositionally biased region" description="Low complexity" evidence="1">
    <location>
        <begin position="35"/>
        <end position="54"/>
    </location>
</feature>
<evidence type="ECO:0000313" key="3">
    <source>
        <dbReference type="EMBL" id="RKR95148.1"/>
    </source>
</evidence>
<dbReference type="EMBL" id="RBKV01000001">
    <property type="protein sequence ID" value="RKR95148.1"/>
    <property type="molecule type" value="Genomic_DNA"/>
</dbReference>
<proteinExistence type="predicted"/>
<name>A0A495K360_WILMA</name>
<feature type="signal peptide" evidence="2">
    <location>
        <begin position="1"/>
        <end position="22"/>
    </location>
</feature>
<evidence type="ECO:0000256" key="2">
    <source>
        <dbReference type="SAM" id="SignalP"/>
    </source>
</evidence>
<evidence type="ECO:0008006" key="5">
    <source>
        <dbReference type="Google" id="ProtNLM"/>
    </source>
</evidence>
<reference evidence="3 4" key="1">
    <citation type="submission" date="2018-10" db="EMBL/GenBank/DDBJ databases">
        <title>Sequencing the genomes of 1000 actinobacteria strains.</title>
        <authorList>
            <person name="Klenk H.-P."/>
        </authorList>
    </citation>
    <scope>NUCLEOTIDE SEQUENCE [LARGE SCALE GENOMIC DNA]</scope>
    <source>
        <strain evidence="3 4">DSM 44343</strain>
    </source>
</reference>
<gene>
    <name evidence="3" type="ORF">DFJ75_1958</name>
</gene>
<keyword evidence="2" id="KW-0732">Signal</keyword>
<dbReference type="OrthoDB" id="5182048at2"/>
<dbReference type="AlphaFoldDB" id="A0A495K360"/>
<evidence type="ECO:0000313" key="4">
    <source>
        <dbReference type="Proteomes" id="UP000274762"/>
    </source>
</evidence>
<accession>A0A495K360</accession>
<protein>
    <recommendedName>
        <fullName evidence="5">Alternate signal-mediated exported protein</fullName>
    </recommendedName>
</protein>
<dbReference type="Proteomes" id="UP000274762">
    <property type="component" value="Unassembled WGS sequence"/>
</dbReference>
<sequence length="233" mass="23094">MFTARKVFASTAITAIAVLGVAACSEDDSSGGGTSSSPATSAQSAAPTSEQAAPAPVAVVPNLTGRTTAVALDKGFTDALTTLMLTPGVVGGATMEGGSVVFPITGGNVTYYTPGSIQPYVQGIINHQGSGLSLTAGETVVELTNFNIDPGTSKLMGDVTVNGTVAAPQAVIFDLDGSTLQPLQSNPDGTAVLTGTTVKMSADAAGLLNKTFNTDAVKAGLVVGVATITINTQ</sequence>
<feature type="region of interest" description="Disordered" evidence="1">
    <location>
        <begin position="27"/>
        <end position="54"/>
    </location>
</feature>